<organism evidence="1 2">
    <name type="scientific">Neptunomonas concharum</name>
    <dbReference type="NCBI Taxonomy" id="1031538"/>
    <lineage>
        <taxon>Bacteria</taxon>
        <taxon>Pseudomonadati</taxon>
        <taxon>Pseudomonadota</taxon>
        <taxon>Gammaproteobacteria</taxon>
        <taxon>Oceanospirillales</taxon>
        <taxon>Oceanospirillaceae</taxon>
        <taxon>Neptunomonas</taxon>
    </lineage>
</organism>
<dbReference type="Proteomes" id="UP000324760">
    <property type="component" value="Chromosome"/>
</dbReference>
<dbReference type="OrthoDB" id="9785826at2"/>
<dbReference type="GO" id="GO:0016491">
    <property type="term" value="F:oxidoreductase activity"/>
    <property type="evidence" value="ECO:0007669"/>
    <property type="project" value="TreeGrafter"/>
</dbReference>
<name>A0A5P1R6F4_9GAMM</name>
<dbReference type="PANTHER" id="PTHR43544:SF12">
    <property type="entry name" value="NAD(P)-BINDING ROSSMANN-FOLD SUPERFAMILY PROTEIN"/>
    <property type="match status" value="1"/>
</dbReference>
<protein>
    <submittedName>
        <fullName evidence="1">SDR family NAD(P)-dependent oxidoreductase</fullName>
    </submittedName>
</protein>
<dbReference type="SUPFAM" id="SSF51735">
    <property type="entry name" value="NAD(P)-binding Rossmann-fold domains"/>
    <property type="match status" value="1"/>
</dbReference>
<dbReference type="Pfam" id="PF00106">
    <property type="entry name" value="adh_short"/>
    <property type="match status" value="1"/>
</dbReference>
<dbReference type="EMBL" id="CP043869">
    <property type="protein sequence ID" value="QEQ95258.1"/>
    <property type="molecule type" value="Genomic_DNA"/>
</dbReference>
<reference evidence="1 2" key="1">
    <citation type="journal article" date="2019" name="Biochem. Eng. J.">
        <title>Metabolic engineering of the marine bacteria Neptunomonas concharum for the production of acetoin and meso-2,3-butanediol from acetate.</title>
        <authorList>
            <person name="Li W."/>
            <person name="Pu N."/>
            <person name="Liu C.-X."/>
            <person name="Yuan Q.-P."/>
            <person name="Li Z.-J."/>
        </authorList>
    </citation>
    <scope>NUCLEOTIDE SEQUENCE [LARGE SCALE GENOMIC DNA]</scope>
    <source>
        <strain evidence="1 2">JCM17730</strain>
    </source>
</reference>
<dbReference type="PROSITE" id="PS51257">
    <property type="entry name" value="PROKAR_LIPOPROTEIN"/>
    <property type="match status" value="1"/>
</dbReference>
<accession>A0A5P1R6F4</accession>
<dbReference type="GO" id="GO:0005737">
    <property type="term" value="C:cytoplasm"/>
    <property type="evidence" value="ECO:0007669"/>
    <property type="project" value="TreeGrafter"/>
</dbReference>
<dbReference type="Gene3D" id="3.40.50.720">
    <property type="entry name" value="NAD(P)-binding Rossmann-like Domain"/>
    <property type="match status" value="1"/>
</dbReference>
<dbReference type="InterPro" id="IPR002347">
    <property type="entry name" value="SDR_fam"/>
</dbReference>
<dbReference type="RefSeq" id="WP_138985960.1">
    <property type="nucleotide sequence ID" value="NZ_CP043869.1"/>
</dbReference>
<gene>
    <name evidence="1" type="ORF">F0U83_00260</name>
</gene>
<dbReference type="InterPro" id="IPR036291">
    <property type="entry name" value="NAD(P)-bd_dom_sf"/>
</dbReference>
<sequence length="236" mass="26194">MKSIVIIGASGGIGLAIAQACLESYPDATLITTYHNNRPKLAHPSLHWHQLDITDENAISAFAQQIPKVDMLVNAVGFLHSQHHRPEKSLKQFDTSLFDLNIRLNTLPSILLAKHFEAALKATDNSFFIACSARVGSIKDNHIGGWLSYRTSKAALNMAIKTISIEWRIKLPKCCVLLFHPGTTDTALSKPFQKSLPKNQLHTPQTTAESLLKIIKNTQPRDTGQFLSFDGSEIEW</sequence>
<dbReference type="AlphaFoldDB" id="A0A5P1R6F4"/>
<dbReference type="KEGG" id="ncu:F0U83_00260"/>
<dbReference type="PRINTS" id="PR00081">
    <property type="entry name" value="GDHRDH"/>
</dbReference>
<dbReference type="InterPro" id="IPR051468">
    <property type="entry name" value="Fungal_SecMetab_SDRs"/>
</dbReference>
<proteinExistence type="predicted"/>
<keyword evidence="2" id="KW-1185">Reference proteome</keyword>
<evidence type="ECO:0000313" key="1">
    <source>
        <dbReference type="EMBL" id="QEQ95258.1"/>
    </source>
</evidence>
<dbReference type="PANTHER" id="PTHR43544">
    <property type="entry name" value="SHORT-CHAIN DEHYDROGENASE/REDUCTASE"/>
    <property type="match status" value="1"/>
</dbReference>
<evidence type="ECO:0000313" key="2">
    <source>
        <dbReference type="Proteomes" id="UP000324760"/>
    </source>
</evidence>